<dbReference type="AlphaFoldDB" id="A0A2P9AX10"/>
<dbReference type="Proteomes" id="UP000245698">
    <property type="component" value="Unassembled WGS sequence"/>
</dbReference>
<protein>
    <submittedName>
        <fullName evidence="2">Uncharacterized protein</fullName>
    </submittedName>
</protein>
<sequence>MPGFYGFGSSKLNDSRSAGVLSTALVLGVLAHDTRIYFPNLIPPFLLLAGPFMALWASIKGHRAAVLHIVPKNGS</sequence>
<dbReference type="RefSeq" id="WP_342211012.1">
    <property type="nucleotide sequence ID" value="NZ_FUIG01000103.1"/>
</dbReference>
<gene>
    <name evidence="2" type="ORF">BQ8482_90036</name>
</gene>
<keyword evidence="3" id="KW-1185">Reference proteome</keyword>
<organism evidence="2 3">
    <name type="scientific">Mesorhizobium delmotii</name>
    <dbReference type="NCBI Taxonomy" id="1631247"/>
    <lineage>
        <taxon>Bacteria</taxon>
        <taxon>Pseudomonadati</taxon>
        <taxon>Pseudomonadota</taxon>
        <taxon>Alphaproteobacteria</taxon>
        <taxon>Hyphomicrobiales</taxon>
        <taxon>Phyllobacteriaceae</taxon>
        <taxon>Mesorhizobium</taxon>
    </lineage>
</organism>
<evidence type="ECO:0000313" key="2">
    <source>
        <dbReference type="EMBL" id="SJM35661.1"/>
    </source>
</evidence>
<keyword evidence="1" id="KW-0472">Membrane</keyword>
<keyword evidence="1" id="KW-0812">Transmembrane</keyword>
<keyword evidence="1" id="KW-1133">Transmembrane helix</keyword>
<evidence type="ECO:0000256" key="1">
    <source>
        <dbReference type="SAM" id="Phobius"/>
    </source>
</evidence>
<feature type="transmembrane region" description="Helical" evidence="1">
    <location>
        <begin position="41"/>
        <end position="59"/>
    </location>
</feature>
<evidence type="ECO:0000313" key="3">
    <source>
        <dbReference type="Proteomes" id="UP000245698"/>
    </source>
</evidence>
<reference evidence="3" key="1">
    <citation type="submission" date="2016-12" db="EMBL/GenBank/DDBJ databases">
        <authorList>
            <person name="Brunel B."/>
        </authorList>
    </citation>
    <scope>NUCLEOTIDE SEQUENCE [LARGE SCALE GENOMIC DNA]</scope>
</reference>
<proteinExistence type="predicted"/>
<dbReference type="EMBL" id="FUIG01000103">
    <property type="protein sequence ID" value="SJM35661.1"/>
    <property type="molecule type" value="Genomic_DNA"/>
</dbReference>
<accession>A0A2P9AX10</accession>
<name>A0A2P9AX10_9HYPH</name>